<keyword evidence="3" id="KW-0645">Protease</keyword>
<reference evidence="9 10" key="1">
    <citation type="submission" date="2015-10" db="EMBL/GenBank/DDBJ databases">
        <title>Erysipelothrix larvae sp. LV19 isolated from the larval gut of the rhinoceros beetle, Trypoxylus dichotomus.</title>
        <authorList>
            <person name="Lim S."/>
            <person name="Kim B.-C."/>
        </authorList>
    </citation>
    <scope>NUCLEOTIDE SEQUENCE [LARGE SCALE GENOMIC DNA]</scope>
    <source>
        <strain evidence="9 10">LV19</strain>
    </source>
</reference>
<dbReference type="PANTHER" id="PTHR32481:SF0">
    <property type="entry name" value="AMINOPEPTIDASE YPDE-RELATED"/>
    <property type="match status" value="1"/>
</dbReference>
<keyword evidence="5" id="KW-0378">Hydrolase</keyword>
<dbReference type="SUPFAM" id="SSF53187">
    <property type="entry name" value="Zn-dependent exopeptidases"/>
    <property type="match status" value="1"/>
</dbReference>
<comment type="cofactor">
    <cofactor evidence="8">
        <name>a divalent metal cation</name>
        <dbReference type="ChEBI" id="CHEBI:60240"/>
    </cofactor>
    <text evidence="8">Binds 2 divalent metal cations per subunit.</text>
</comment>
<feature type="binding site" evidence="8">
    <location>
        <position position="308"/>
    </location>
    <ligand>
        <name>Zn(2+)</name>
        <dbReference type="ChEBI" id="CHEBI:29105"/>
        <label>2</label>
    </ligand>
</feature>
<evidence type="ECO:0000256" key="7">
    <source>
        <dbReference type="PIRSR" id="PIRSR001123-1"/>
    </source>
</evidence>
<feature type="binding site" evidence="8">
    <location>
        <position position="166"/>
    </location>
    <ligand>
        <name>Zn(2+)</name>
        <dbReference type="ChEBI" id="CHEBI:29105"/>
        <label>2</label>
    </ligand>
</feature>
<keyword evidence="10" id="KW-1185">Reference proteome</keyword>
<feature type="binding site" evidence="8">
    <location>
        <position position="61"/>
    </location>
    <ligand>
        <name>Zn(2+)</name>
        <dbReference type="ChEBI" id="CHEBI:29105"/>
        <label>1</label>
    </ligand>
</feature>
<gene>
    <name evidence="9" type="ORF">AOC36_02880</name>
</gene>
<feature type="binding site" evidence="8">
    <location>
        <position position="221"/>
    </location>
    <ligand>
        <name>Zn(2+)</name>
        <dbReference type="ChEBI" id="CHEBI:29105"/>
        <label>1</label>
    </ligand>
</feature>
<evidence type="ECO:0000256" key="5">
    <source>
        <dbReference type="ARBA" id="ARBA00022801"/>
    </source>
</evidence>
<evidence type="ECO:0000313" key="9">
    <source>
        <dbReference type="EMBL" id="AMC92964.1"/>
    </source>
</evidence>
<dbReference type="SUPFAM" id="SSF101821">
    <property type="entry name" value="Aminopeptidase/glucanase lid domain"/>
    <property type="match status" value="1"/>
</dbReference>
<dbReference type="RefSeq" id="WP_067631250.1">
    <property type="nucleotide sequence ID" value="NZ_CP013213.1"/>
</dbReference>
<proteinExistence type="inferred from homology"/>
<name>A0A0X8GYW5_9FIRM</name>
<evidence type="ECO:0000256" key="2">
    <source>
        <dbReference type="ARBA" id="ARBA00022438"/>
    </source>
</evidence>
<dbReference type="EMBL" id="CP013213">
    <property type="protein sequence ID" value="AMC92964.1"/>
    <property type="molecule type" value="Genomic_DNA"/>
</dbReference>
<dbReference type="Gene3D" id="2.40.30.40">
    <property type="entry name" value="Peptidase M42, domain 2"/>
    <property type="match status" value="1"/>
</dbReference>
<dbReference type="OrthoDB" id="9772053at2"/>
<protein>
    <submittedName>
        <fullName evidence="9">Peptidase M42</fullName>
    </submittedName>
</protein>
<comment type="similarity">
    <text evidence="1 6">Belongs to the peptidase M42 family.</text>
</comment>
<organism evidence="9 10">
    <name type="scientific">Erysipelothrix larvae</name>
    <dbReference type="NCBI Taxonomy" id="1514105"/>
    <lineage>
        <taxon>Bacteria</taxon>
        <taxon>Bacillati</taxon>
        <taxon>Bacillota</taxon>
        <taxon>Erysipelotrichia</taxon>
        <taxon>Erysipelotrichales</taxon>
        <taxon>Erysipelotrichaceae</taxon>
        <taxon>Erysipelothrix</taxon>
    </lineage>
</organism>
<dbReference type="GO" id="GO:0004177">
    <property type="term" value="F:aminopeptidase activity"/>
    <property type="evidence" value="ECO:0007669"/>
    <property type="project" value="UniProtKB-UniRule"/>
</dbReference>
<accession>A0A0X8GYW5</accession>
<keyword evidence="2" id="KW-0031">Aminopeptidase</keyword>
<keyword evidence="4 8" id="KW-0479">Metal-binding</keyword>
<feature type="binding site" evidence="8">
    <location>
        <position position="166"/>
    </location>
    <ligand>
        <name>Zn(2+)</name>
        <dbReference type="ChEBI" id="CHEBI:29105"/>
        <label>1</label>
    </ligand>
</feature>
<dbReference type="STRING" id="1514105.AOC36_02880"/>
<dbReference type="AlphaFoldDB" id="A0A0X8GYW5"/>
<dbReference type="GO" id="GO:0046872">
    <property type="term" value="F:metal ion binding"/>
    <property type="evidence" value="ECO:0007669"/>
    <property type="project" value="UniProtKB-UniRule"/>
</dbReference>
<dbReference type="PANTHER" id="PTHR32481">
    <property type="entry name" value="AMINOPEPTIDASE"/>
    <property type="match status" value="1"/>
</dbReference>
<dbReference type="InterPro" id="IPR051464">
    <property type="entry name" value="Peptidase_M42_aminopept"/>
</dbReference>
<evidence type="ECO:0000313" key="10">
    <source>
        <dbReference type="Proteomes" id="UP000063781"/>
    </source>
</evidence>
<evidence type="ECO:0000256" key="8">
    <source>
        <dbReference type="PIRSR" id="PIRSR001123-2"/>
    </source>
</evidence>
<dbReference type="Gene3D" id="3.40.630.10">
    <property type="entry name" value="Zn peptidases"/>
    <property type="match status" value="1"/>
</dbReference>
<dbReference type="KEGG" id="erl:AOC36_02880"/>
<dbReference type="Proteomes" id="UP000063781">
    <property type="component" value="Chromosome"/>
</dbReference>
<feature type="binding site" evidence="8">
    <location>
        <position position="199"/>
    </location>
    <ligand>
        <name>Zn(2+)</name>
        <dbReference type="ChEBI" id="CHEBI:29105"/>
        <label>2</label>
    </ligand>
</feature>
<evidence type="ECO:0000256" key="1">
    <source>
        <dbReference type="ARBA" id="ARBA00006272"/>
    </source>
</evidence>
<dbReference type="GO" id="GO:0006508">
    <property type="term" value="P:proteolysis"/>
    <property type="evidence" value="ECO:0007669"/>
    <property type="project" value="UniProtKB-KW"/>
</dbReference>
<sequence length="351" mass="38692">MELLKALSNADAIAAQEQEVRDILYDALNDKVDSVDTDGMGSIIFEKIGNKNGPKIMICGHMDEVGFCVRHITPMGQIILMTVGGVKPTAQFMQKVRITTQSGKKIEGIIQSTLSGTSATDTYLDIGATTAEEVFHLGIDVGDMVTYTTEFQTLDLENILIGKAFDDRLGCYVFAKVIERFQGKDHPNILYGVGTSSEEVGIRGAKTATYKVSPDIVFPVDVACYSNEFDRSYKNKRQIGEGMIVTNFDRTLAPNKALIEIIKKSAKKLNKNIQLDMFNSGGTDGGEAHKVNQGIPTAVTCLPVRYGHCAFSIVNAQDIEDIIDIYVDIIETFDWDTYHSVTKFIKETNDE</sequence>
<evidence type="ECO:0000256" key="6">
    <source>
        <dbReference type="PIRNR" id="PIRNR001123"/>
    </source>
</evidence>
<feature type="active site" description="Proton acceptor" evidence="7">
    <location>
        <position position="198"/>
    </location>
</feature>
<dbReference type="Pfam" id="PF05343">
    <property type="entry name" value="Peptidase_M42"/>
    <property type="match status" value="1"/>
</dbReference>
<dbReference type="InterPro" id="IPR008007">
    <property type="entry name" value="Peptidase_M42"/>
</dbReference>
<evidence type="ECO:0000256" key="4">
    <source>
        <dbReference type="ARBA" id="ARBA00022723"/>
    </source>
</evidence>
<dbReference type="NCBIfam" id="NF007421">
    <property type="entry name" value="PRK09961.1"/>
    <property type="match status" value="1"/>
</dbReference>
<dbReference type="InterPro" id="IPR023367">
    <property type="entry name" value="Peptidase_M42_dom2"/>
</dbReference>
<evidence type="ECO:0000256" key="3">
    <source>
        <dbReference type="ARBA" id="ARBA00022670"/>
    </source>
</evidence>
<dbReference type="PIRSF" id="PIRSF001123">
    <property type="entry name" value="PepA_GA"/>
    <property type="match status" value="1"/>
</dbReference>